<feature type="transmembrane region" description="Helical" evidence="1">
    <location>
        <begin position="87"/>
        <end position="109"/>
    </location>
</feature>
<keyword evidence="1" id="KW-0812">Transmembrane</keyword>
<dbReference type="AlphaFoldDB" id="A0AA94JNH7"/>
<proteinExistence type="predicted"/>
<dbReference type="RefSeq" id="WP_081078435.1">
    <property type="nucleotide sequence ID" value="NZ_RWGX02000012.1"/>
</dbReference>
<protein>
    <submittedName>
        <fullName evidence="2">Uncharacterized protein</fullName>
    </submittedName>
</protein>
<reference evidence="2" key="1">
    <citation type="submission" date="2018-12" db="EMBL/GenBank/DDBJ databases">
        <title>Draft genome sequence of Flaovobacterium columnare BGFS27 isolated from channel catfish in Alabama.</title>
        <authorList>
            <person name="Cai W."/>
            <person name="Arias C."/>
        </authorList>
    </citation>
    <scope>NUCLEOTIDE SEQUENCE [LARGE SCALE GENOMIC DNA]</scope>
    <source>
        <strain evidence="2">BGFS27</strain>
    </source>
</reference>
<feature type="transmembrane region" description="Helical" evidence="1">
    <location>
        <begin position="57"/>
        <end position="75"/>
    </location>
</feature>
<feature type="transmembrane region" description="Helical" evidence="1">
    <location>
        <begin position="6"/>
        <end position="26"/>
    </location>
</feature>
<organism evidence="2">
    <name type="scientific">Flavobacterium columnare</name>
    <dbReference type="NCBI Taxonomy" id="996"/>
    <lineage>
        <taxon>Bacteria</taxon>
        <taxon>Pseudomonadati</taxon>
        <taxon>Bacteroidota</taxon>
        <taxon>Flavobacteriia</taxon>
        <taxon>Flavobacteriales</taxon>
        <taxon>Flavobacteriaceae</taxon>
        <taxon>Flavobacterium</taxon>
    </lineage>
</organism>
<evidence type="ECO:0000313" key="2">
    <source>
        <dbReference type="EMBL" id="RVU88407.1"/>
    </source>
</evidence>
<comment type="caution">
    <text evidence="2">The sequence shown here is derived from an EMBL/GenBank/DDBJ whole genome shotgun (WGS) entry which is preliminary data.</text>
</comment>
<dbReference type="EMBL" id="RWGX01000004">
    <property type="protein sequence ID" value="RVU88407.1"/>
    <property type="molecule type" value="Genomic_DNA"/>
</dbReference>
<accession>A0AA94JNH7</accession>
<keyword evidence="1" id="KW-0472">Membrane</keyword>
<sequence>MIPFNYNLIGYTSFLIIIIFIIAVVGKICYKNGNVYVNELIPNHADLCVQINKTLLVGYYLVNIGYSAMTLIWWNEIITIQQLIETLALKIATIAFILSCLHYSNLYILTNYVQKLIK</sequence>
<evidence type="ECO:0000256" key="1">
    <source>
        <dbReference type="SAM" id="Phobius"/>
    </source>
</evidence>
<dbReference type="GeneID" id="56896979"/>
<keyword evidence="1" id="KW-1133">Transmembrane helix</keyword>
<gene>
    <name evidence="2" type="ORF">EJB19_09590</name>
</gene>
<name>A0AA94JNH7_9FLAO</name>